<sequence>MAEVKKDSFNKLRPPDRSDLQLYERKLDEYQEIITKLKEKYSEYRQNDSTIRKKINEKLLGNLQKPEPSFKVTTKHSMKNGNQGRNTSLSPTMEASYKKQKNETANNSMVQNESHDRPNSSIYMQKIIGQKNSLIRNYQKTVKENKKFIRHYQRNEVNLNNELKRKDKIINELKQRENMLQKTLQQRNQIIQSFSKEEEKSQEKLSAFKEILESHQQKEKAYQAALQEKNQLEEYYLKLKKLTADFTLKEDQQRKQQKKKEVQYLGLVSVNEEIKKKTNGLIEQMYTMHDTELASLQKKQEYVNKIVQDNKVQLHFFKEVRKITTAKLLRLHNHLTLLKKKEKEYGANSNWSPKHPLRKWLNMFWPWSNDDKEVFSNEIDQLKETIELIQNDLSEFKAMQDALNEAIKSLQHKDQQYTEFLGEVKGSLNTMNENYTFYKQQEQELKRLQTSHNELVRTINEDGANEKEWVEMIQQLKDAVSSLEMKDKENKVMIDELKQTKSLSQEKSPDTQKADNEPGPDILTAPHSPIDKPITEQKKENVYLEKIEKLNQIVRDFKSKNTRAGQLDQKTKSEIMKIVNINTDSTKPSPGEKVNPRPPVDYNKVKQYYSYLNNVNTIPLNPFKNHKPK</sequence>
<proteinExistence type="predicted"/>
<feature type="compositionally biased region" description="Basic and acidic residues" evidence="2">
    <location>
        <begin position="507"/>
        <end position="516"/>
    </location>
</feature>
<dbReference type="Proteomes" id="UP000308230">
    <property type="component" value="Unassembled WGS sequence"/>
</dbReference>
<feature type="region of interest" description="Disordered" evidence="2">
    <location>
        <begin position="59"/>
        <end position="117"/>
    </location>
</feature>
<feature type="coiled-coil region" evidence="1">
    <location>
        <begin position="372"/>
        <end position="458"/>
    </location>
</feature>
<feature type="coiled-coil region" evidence="1">
    <location>
        <begin position="20"/>
        <end position="47"/>
    </location>
</feature>
<feature type="coiled-coil region" evidence="1">
    <location>
        <begin position="212"/>
        <end position="245"/>
    </location>
</feature>
<keyword evidence="1" id="KW-0175">Coiled coil</keyword>
<keyword evidence="4" id="KW-1185">Reference proteome</keyword>
<feature type="coiled-coil region" evidence="1">
    <location>
        <begin position="156"/>
        <end position="186"/>
    </location>
</feature>
<name>A0A5R9F9C4_9BACL</name>
<dbReference type="EMBL" id="SWLG01000006">
    <property type="protein sequence ID" value="TLS37463.1"/>
    <property type="molecule type" value="Genomic_DNA"/>
</dbReference>
<protein>
    <submittedName>
        <fullName evidence="3">Uncharacterized protein</fullName>
    </submittedName>
</protein>
<gene>
    <name evidence="3" type="ORF">FCL54_09970</name>
</gene>
<dbReference type="RefSeq" id="WP_138125916.1">
    <property type="nucleotide sequence ID" value="NZ_SWLG01000006.1"/>
</dbReference>
<accession>A0A5R9F9C4</accession>
<feature type="region of interest" description="Disordered" evidence="2">
    <location>
        <begin position="498"/>
        <end position="535"/>
    </location>
</feature>
<dbReference type="AlphaFoldDB" id="A0A5R9F9C4"/>
<evidence type="ECO:0000313" key="3">
    <source>
        <dbReference type="EMBL" id="TLS37463.1"/>
    </source>
</evidence>
<evidence type="ECO:0000256" key="2">
    <source>
        <dbReference type="SAM" id="MobiDB-lite"/>
    </source>
</evidence>
<feature type="compositionally biased region" description="Polar residues" evidence="2">
    <location>
        <begin position="79"/>
        <end position="93"/>
    </location>
</feature>
<feature type="compositionally biased region" description="Polar residues" evidence="2">
    <location>
        <begin position="103"/>
        <end position="112"/>
    </location>
</feature>
<feature type="region of interest" description="Disordered" evidence="2">
    <location>
        <begin position="581"/>
        <end position="601"/>
    </location>
</feature>
<evidence type="ECO:0000313" key="4">
    <source>
        <dbReference type="Proteomes" id="UP000308230"/>
    </source>
</evidence>
<evidence type="ECO:0000256" key="1">
    <source>
        <dbReference type="SAM" id="Coils"/>
    </source>
</evidence>
<comment type="caution">
    <text evidence="3">The sequence shown here is derived from an EMBL/GenBank/DDBJ whole genome shotgun (WGS) entry which is preliminary data.</text>
</comment>
<organism evidence="3 4">
    <name type="scientific">Exobacillus caeni</name>
    <dbReference type="NCBI Taxonomy" id="2574798"/>
    <lineage>
        <taxon>Bacteria</taxon>
        <taxon>Bacillati</taxon>
        <taxon>Bacillota</taxon>
        <taxon>Bacilli</taxon>
        <taxon>Bacillales</taxon>
        <taxon>Guptibacillaceae</taxon>
        <taxon>Exobacillus</taxon>
    </lineage>
</organism>
<reference evidence="3 4" key="1">
    <citation type="submission" date="2019-04" db="EMBL/GenBank/DDBJ databases">
        <title>Bacillus caeni sp. nov., a bacterium isolated from mangrove sediment.</title>
        <authorList>
            <person name="Huang H."/>
            <person name="Mo K."/>
            <person name="Hu Y."/>
        </authorList>
    </citation>
    <scope>NUCLEOTIDE SEQUENCE [LARGE SCALE GENOMIC DNA]</scope>
    <source>
        <strain evidence="3 4">HB172195</strain>
    </source>
</reference>